<proteinExistence type="predicted"/>
<accession>A0AAE3KL35</accession>
<gene>
    <name evidence="4" type="ORF">LX83_002962</name>
</gene>
<evidence type="ECO:0000259" key="3">
    <source>
        <dbReference type="Pfam" id="PF00085"/>
    </source>
</evidence>
<evidence type="ECO:0000313" key="4">
    <source>
        <dbReference type="EMBL" id="MCP2166103.1"/>
    </source>
</evidence>
<keyword evidence="2" id="KW-0812">Transmembrane</keyword>
<dbReference type="CDD" id="cd02947">
    <property type="entry name" value="TRX_family"/>
    <property type="match status" value="1"/>
</dbReference>
<dbReference type="RefSeq" id="WP_253771639.1">
    <property type="nucleotide sequence ID" value="NZ_JAMTCK010000006.1"/>
</dbReference>
<protein>
    <submittedName>
        <fullName evidence="4">Thioredoxin</fullName>
    </submittedName>
</protein>
<dbReference type="SUPFAM" id="SSF52833">
    <property type="entry name" value="Thioredoxin-like"/>
    <property type="match status" value="1"/>
</dbReference>
<dbReference type="Pfam" id="PF00085">
    <property type="entry name" value="Thioredoxin"/>
    <property type="match status" value="1"/>
</dbReference>
<comment type="caution">
    <text evidence="4">The sequence shown here is derived from an EMBL/GenBank/DDBJ whole genome shotgun (WGS) entry which is preliminary data.</text>
</comment>
<feature type="transmembrane region" description="Helical" evidence="2">
    <location>
        <begin position="6"/>
        <end position="27"/>
    </location>
</feature>
<feature type="region of interest" description="Disordered" evidence="1">
    <location>
        <begin position="36"/>
        <end position="59"/>
    </location>
</feature>
<evidence type="ECO:0000256" key="1">
    <source>
        <dbReference type="SAM" id="MobiDB-lite"/>
    </source>
</evidence>
<dbReference type="Proteomes" id="UP001206128">
    <property type="component" value="Unassembled WGS sequence"/>
</dbReference>
<evidence type="ECO:0000313" key="5">
    <source>
        <dbReference type="Proteomes" id="UP001206128"/>
    </source>
</evidence>
<organism evidence="4 5">
    <name type="scientific">Goodfellowiella coeruleoviolacea</name>
    <dbReference type="NCBI Taxonomy" id="334858"/>
    <lineage>
        <taxon>Bacteria</taxon>
        <taxon>Bacillati</taxon>
        <taxon>Actinomycetota</taxon>
        <taxon>Actinomycetes</taxon>
        <taxon>Pseudonocardiales</taxon>
        <taxon>Pseudonocardiaceae</taxon>
        <taxon>Goodfellowiella</taxon>
    </lineage>
</organism>
<feature type="domain" description="Thioredoxin" evidence="3">
    <location>
        <begin position="79"/>
        <end position="162"/>
    </location>
</feature>
<dbReference type="Gene3D" id="3.40.30.10">
    <property type="entry name" value="Glutaredoxin"/>
    <property type="match status" value="1"/>
</dbReference>
<sequence>MTGSAGGAGPWVLLAALALAVALGVLLRARDGRISTRAAADRDRREDDVSSDSTTPAAARRLPAAVREAIAPGGAPQAEPVTLVQLSTTFCAPCRHTRVLLADLAARTTGLRHVDLDITNRPEVATDLGVLRTPTTLALDRHGVELLRFSGVPRREALLDALRPHLPETSS</sequence>
<evidence type="ECO:0000256" key="2">
    <source>
        <dbReference type="SAM" id="Phobius"/>
    </source>
</evidence>
<dbReference type="AlphaFoldDB" id="A0AAE3KL35"/>
<feature type="compositionally biased region" description="Basic and acidic residues" evidence="1">
    <location>
        <begin position="36"/>
        <end position="48"/>
    </location>
</feature>
<name>A0AAE3KL35_9PSEU</name>
<dbReference type="EMBL" id="JAMTCK010000006">
    <property type="protein sequence ID" value="MCP2166103.1"/>
    <property type="molecule type" value="Genomic_DNA"/>
</dbReference>
<keyword evidence="5" id="KW-1185">Reference proteome</keyword>
<keyword evidence="2" id="KW-0472">Membrane</keyword>
<dbReference type="InterPro" id="IPR036249">
    <property type="entry name" value="Thioredoxin-like_sf"/>
</dbReference>
<dbReference type="InterPro" id="IPR013766">
    <property type="entry name" value="Thioredoxin_domain"/>
</dbReference>
<keyword evidence="2" id="KW-1133">Transmembrane helix</keyword>
<reference evidence="4" key="1">
    <citation type="submission" date="2022-06" db="EMBL/GenBank/DDBJ databases">
        <title>Genomic Encyclopedia of Archaeal and Bacterial Type Strains, Phase II (KMG-II): from individual species to whole genera.</title>
        <authorList>
            <person name="Goeker M."/>
        </authorList>
    </citation>
    <scope>NUCLEOTIDE SEQUENCE</scope>
    <source>
        <strain evidence="4">DSM 43935</strain>
    </source>
</reference>